<evidence type="ECO:0000256" key="7">
    <source>
        <dbReference type="ARBA" id="ARBA00029321"/>
    </source>
</evidence>
<reference evidence="10 11" key="1">
    <citation type="journal article" date="2015" name="Genome Announc.">
        <title>Complete Genome Sequence of the Type Strain Corynebacterium mustelae DSM 45274, Isolated from Various Tissues of a Male Ferret with Lethal Sepsis.</title>
        <authorList>
            <person name="Ruckert C."/>
            <person name="Eimer J."/>
            <person name="Winkler A."/>
            <person name="Tauch A."/>
        </authorList>
    </citation>
    <scope>NUCLEOTIDE SEQUENCE [LARGE SCALE GENOMIC DNA]</scope>
    <source>
        <strain evidence="10 11">DSM 45274</strain>
    </source>
</reference>
<keyword evidence="3 8" id="KW-0312">Gluconeogenesis</keyword>
<dbReference type="GO" id="GO:0006094">
    <property type="term" value="P:gluconeogenesis"/>
    <property type="evidence" value="ECO:0007669"/>
    <property type="project" value="UniProtKB-UniRule"/>
</dbReference>
<evidence type="ECO:0000256" key="9">
    <source>
        <dbReference type="RuleBase" id="RU000612"/>
    </source>
</evidence>
<dbReference type="KEGG" id="cmv:CMUST_04860"/>
<evidence type="ECO:0000256" key="2">
    <source>
        <dbReference type="ARBA" id="ARBA00006604"/>
    </source>
</evidence>
<comment type="function">
    <text evidence="8">Catalyzes the reversible isomerization of glucose-6-phosphate to fructose-6-phosphate.</text>
</comment>
<dbReference type="GO" id="GO:0097367">
    <property type="term" value="F:carbohydrate derivative binding"/>
    <property type="evidence" value="ECO:0007669"/>
    <property type="project" value="InterPro"/>
</dbReference>
<dbReference type="PROSITE" id="PS00174">
    <property type="entry name" value="P_GLUCOSE_ISOMERASE_2"/>
    <property type="match status" value="1"/>
</dbReference>
<dbReference type="STRING" id="571915.CMUST_04860"/>
<keyword evidence="4 8" id="KW-0963">Cytoplasm</keyword>
<dbReference type="Gene3D" id="3.40.50.10490">
    <property type="entry name" value="Glucose-6-phosphate isomerase like protein, domain 1"/>
    <property type="match status" value="2"/>
</dbReference>
<dbReference type="InterPro" id="IPR046348">
    <property type="entry name" value="SIS_dom_sf"/>
</dbReference>
<feature type="active site" evidence="8">
    <location>
        <position position="511"/>
    </location>
</feature>
<feature type="active site" description="Proton donor" evidence="8">
    <location>
        <position position="354"/>
    </location>
</feature>
<evidence type="ECO:0000256" key="5">
    <source>
        <dbReference type="ARBA" id="ARBA00023152"/>
    </source>
</evidence>
<comment type="subcellular location">
    <subcellularLocation>
        <location evidence="8">Cytoplasm</location>
    </subcellularLocation>
</comment>
<dbReference type="PROSITE" id="PS51463">
    <property type="entry name" value="P_GLUCOSE_ISOMERASE_3"/>
    <property type="match status" value="1"/>
</dbReference>
<evidence type="ECO:0000313" key="11">
    <source>
        <dbReference type="Proteomes" id="UP000035199"/>
    </source>
</evidence>
<evidence type="ECO:0000256" key="1">
    <source>
        <dbReference type="ARBA" id="ARBA00004926"/>
    </source>
</evidence>
<dbReference type="Proteomes" id="UP000035199">
    <property type="component" value="Chromosome"/>
</dbReference>
<comment type="pathway">
    <text evidence="8">Carbohydrate biosynthesis; gluconeogenesis.</text>
</comment>
<feature type="active site" evidence="8">
    <location>
        <position position="385"/>
    </location>
</feature>
<dbReference type="UniPathway" id="UPA00109">
    <property type="reaction ID" value="UER00181"/>
</dbReference>
<dbReference type="PATRIC" id="fig|571915.4.peg.1029"/>
<keyword evidence="11" id="KW-1185">Reference proteome</keyword>
<dbReference type="EC" id="5.3.1.9" evidence="8"/>
<comment type="pathway">
    <text evidence="1 8 9">Carbohydrate degradation; glycolysis; D-glyceraldehyde 3-phosphate and glycerone phosphate from D-glucose: step 2/4.</text>
</comment>
<name>A0A0G3GXP8_9CORY</name>
<keyword evidence="5 8" id="KW-0324">Glycolysis</keyword>
<dbReference type="RefSeq" id="WP_047261545.1">
    <property type="nucleotide sequence ID" value="NZ_CP011542.1"/>
</dbReference>
<dbReference type="GO" id="GO:0048029">
    <property type="term" value="F:monosaccharide binding"/>
    <property type="evidence" value="ECO:0007669"/>
    <property type="project" value="TreeGrafter"/>
</dbReference>
<dbReference type="HAMAP" id="MF_00473">
    <property type="entry name" value="G6P_isomerase"/>
    <property type="match status" value="1"/>
</dbReference>
<dbReference type="CDD" id="cd05016">
    <property type="entry name" value="SIS_PGI_2"/>
    <property type="match status" value="1"/>
</dbReference>
<protein>
    <recommendedName>
        <fullName evidence="8">Glucose-6-phosphate isomerase</fullName>
        <shortName evidence="8">GPI</shortName>
        <ecNumber evidence="8">5.3.1.9</ecNumber>
    </recommendedName>
    <alternativeName>
        <fullName evidence="8">Phosphoglucose isomerase</fullName>
        <shortName evidence="8">PGI</shortName>
    </alternativeName>
    <alternativeName>
        <fullName evidence="8">Phosphohexose isomerase</fullName>
        <shortName evidence="8">PHI</shortName>
    </alternativeName>
</protein>
<dbReference type="OrthoDB" id="140919at2"/>
<dbReference type="CDD" id="cd05015">
    <property type="entry name" value="SIS_PGI_1"/>
    <property type="match status" value="1"/>
</dbReference>
<dbReference type="PANTHER" id="PTHR11469:SF1">
    <property type="entry name" value="GLUCOSE-6-PHOSPHATE ISOMERASE"/>
    <property type="match status" value="1"/>
</dbReference>
<evidence type="ECO:0000256" key="6">
    <source>
        <dbReference type="ARBA" id="ARBA00023235"/>
    </source>
</evidence>
<dbReference type="GO" id="GO:0051156">
    <property type="term" value="P:glucose 6-phosphate metabolic process"/>
    <property type="evidence" value="ECO:0007669"/>
    <property type="project" value="TreeGrafter"/>
</dbReference>
<dbReference type="Pfam" id="PF00342">
    <property type="entry name" value="PGI"/>
    <property type="match status" value="1"/>
</dbReference>
<comment type="catalytic activity">
    <reaction evidence="7 8 9">
        <text>alpha-D-glucose 6-phosphate = beta-D-fructose 6-phosphate</text>
        <dbReference type="Rhea" id="RHEA:11816"/>
        <dbReference type="ChEBI" id="CHEBI:57634"/>
        <dbReference type="ChEBI" id="CHEBI:58225"/>
        <dbReference type="EC" id="5.3.1.9"/>
    </reaction>
</comment>
<gene>
    <name evidence="8 10" type="primary">pgi</name>
    <name evidence="10" type="ORF">CMUST_04860</name>
</gene>
<dbReference type="PANTHER" id="PTHR11469">
    <property type="entry name" value="GLUCOSE-6-PHOSPHATE ISOMERASE"/>
    <property type="match status" value="1"/>
</dbReference>
<dbReference type="InterPro" id="IPR035482">
    <property type="entry name" value="SIS_PGI_2"/>
</dbReference>
<dbReference type="Gene3D" id="1.10.1390.10">
    <property type="match status" value="1"/>
</dbReference>
<dbReference type="AlphaFoldDB" id="A0A0G3GXP8"/>
<dbReference type="FunFam" id="3.40.50.10490:FF:000018">
    <property type="entry name" value="Glucose-6-phosphate isomerase"/>
    <property type="match status" value="1"/>
</dbReference>
<comment type="similarity">
    <text evidence="2 8 9">Belongs to the GPI family.</text>
</comment>
<keyword evidence="6 8" id="KW-0413">Isomerase</keyword>
<dbReference type="GO" id="GO:0005829">
    <property type="term" value="C:cytosol"/>
    <property type="evidence" value="ECO:0007669"/>
    <property type="project" value="TreeGrafter"/>
</dbReference>
<evidence type="ECO:0000256" key="8">
    <source>
        <dbReference type="HAMAP-Rule" id="MF_00473"/>
    </source>
</evidence>
<dbReference type="InterPro" id="IPR035476">
    <property type="entry name" value="SIS_PGI_1"/>
</dbReference>
<dbReference type="GO" id="GO:0006096">
    <property type="term" value="P:glycolytic process"/>
    <property type="evidence" value="ECO:0007669"/>
    <property type="project" value="UniProtKB-UniRule"/>
</dbReference>
<organism evidence="10 11">
    <name type="scientific">Corynebacterium mustelae</name>
    <dbReference type="NCBI Taxonomy" id="571915"/>
    <lineage>
        <taxon>Bacteria</taxon>
        <taxon>Bacillati</taxon>
        <taxon>Actinomycetota</taxon>
        <taxon>Actinomycetes</taxon>
        <taxon>Mycobacteriales</taxon>
        <taxon>Corynebacteriaceae</taxon>
        <taxon>Corynebacterium</taxon>
    </lineage>
</organism>
<dbReference type="GO" id="GO:0004347">
    <property type="term" value="F:glucose-6-phosphate isomerase activity"/>
    <property type="evidence" value="ECO:0007669"/>
    <property type="project" value="UniProtKB-UniRule"/>
</dbReference>
<evidence type="ECO:0000256" key="4">
    <source>
        <dbReference type="ARBA" id="ARBA00022490"/>
    </source>
</evidence>
<proteinExistence type="inferred from homology"/>
<accession>A0A0G3GXP8</accession>
<dbReference type="InterPro" id="IPR018189">
    <property type="entry name" value="Phosphoglucose_isomerase_CS"/>
</dbReference>
<dbReference type="UniPathway" id="UPA00138"/>
<evidence type="ECO:0000256" key="3">
    <source>
        <dbReference type="ARBA" id="ARBA00022432"/>
    </source>
</evidence>
<evidence type="ECO:0000313" key="10">
    <source>
        <dbReference type="EMBL" id="AKK05310.1"/>
    </source>
</evidence>
<dbReference type="InterPro" id="IPR023096">
    <property type="entry name" value="G6P_Isomerase_C"/>
</dbReference>
<reference evidence="11" key="2">
    <citation type="submission" date="2015-05" db="EMBL/GenBank/DDBJ databases">
        <title>Complete genome sequence of Corynebacterium mustelae DSM 45274, isolated from various tissues of a male ferret with lethal sepsis.</title>
        <authorList>
            <person name="Ruckert C."/>
            <person name="Albersmeier A."/>
            <person name="Winkler A."/>
            <person name="Tauch A."/>
        </authorList>
    </citation>
    <scope>NUCLEOTIDE SEQUENCE [LARGE SCALE GENOMIC DNA]</scope>
    <source>
        <strain evidence="11">DSM 45274</strain>
    </source>
</reference>
<sequence>MSLDITSTPQWHTVAEAQKKLSSTTLRELFAADPERATKYSLDAAGLHVDLSKNLLDDATRAALVDLAHAAALPERIEDMFTGVHINDTEDRAVLHTALRLPASADLVVDGQDIAADVHEVLGRMRDFATALRSGSWLGYTGRTIKTVVNIGIGGSDLGPVMAVKALRAYATAGISAKFVSNVDPADMVSVLDECDPESTLFVVASKTFTTQETLANAHAAKRWLVDKLGAEDAVAKHFVAVSTNAEKVAEFGIDTKNMFGFWEWVGGRYSVDSAIGLSLMAVIGPMDFMRFLEGFHAMDVHFRTADLDQNIPVLMGLLGVLYNDFFGAETHAVLPYSEDLGRFPAYLQQLTMESNGKSVRHDGSPVTCGTGEIYWGEPGTNGQHAFFQLMHQGTKLIPADFIGFARPKQDLPTADGTGSMHDLLMSNFFAQTKVLAFGKTAEEIAAEGVAQELVNHKVMPGNRPTTTILAQELTPAVLGALIALYEHITFVQGVIWDVNSFDQWGVELGKQQANDLAPAVSGAEEVNSGDGSTDALIKWFRAHRN</sequence>
<dbReference type="SUPFAM" id="SSF53697">
    <property type="entry name" value="SIS domain"/>
    <property type="match status" value="1"/>
</dbReference>
<dbReference type="NCBIfam" id="NF001211">
    <property type="entry name" value="PRK00179.1"/>
    <property type="match status" value="1"/>
</dbReference>
<dbReference type="PROSITE" id="PS00765">
    <property type="entry name" value="P_GLUCOSE_ISOMERASE_1"/>
    <property type="match status" value="1"/>
</dbReference>
<dbReference type="EMBL" id="CP011542">
    <property type="protein sequence ID" value="AKK05310.1"/>
    <property type="molecule type" value="Genomic_DNA"/>
</dbReference>
<dbReference type="PRINTS" id="PR00662">
    <property type="entry name" value="G6PISOMERASE"/>
</dbReference>
<dbReference type="InterPro" id="IPR001672">
    <property type="entry name" value="G6P_Isomerase"/>
</dbReference>